<comment type="caution">
    <text evidence="10">The sequence shown here is derived from an EMBL/GenBank/DDBJ whole genome shotgun (WGS) entry which is preliminary data.</text>
</comment>
<keyword evidence="5" id="KW-0539">Nucleus</keyword>
<feature type="domain" description="RPA-interacting protein C-terminal" evidence="9">
    <location>
        <begin position="183"/>
        <end position="265"/>
    </location>
</feature>
<evidence type="ECO:0008006" key="12">
    <source>
        <dbReference type="Google" id="ProtNLM"/>
    </source>
</evidence>
<name>A0AAV7DYA7_ARIFI</name>
<evidence type="ECO:0000256" key="2">
    <source>
        <dbReference type="ARBA" id="ARBA00022723"/>
    </source>
</evidence>
<evidence type="ECO:0000313" key="10">
    <source>
        <dbReference type="EMBL" id="KAG9441650.1"/>
    </source>
</evidence>
<dbReference type="EMBL" id="JAINDJ010000007">
    <property type="protein sequence ID" value="KAG9441650.1"/>
    <property type="molecule type" value="Genomic_DNA"/>
</dbReference>
<dbReference type="InterPro" id="IPR028156">
    <property type="entry name" value="RIP"/>
</dbReference>
<dbReference type="Proteomes" id="UP000825729">
    <property type="component" value="Unassembled WGS sequence"/>
</dbReference>
<feature type="domain" description="RPA-interacting protein central" evidence="8">
    <location>
        <begin position="71"/>
        <end position="165"/>
    </location>
</feature>
<keyword evidence="4" id="KW-0862">Zinc</keyword>
<dbReference type="PANTHER" id="PTHR31742">
    <property type="entry name" value="RPA-INTERACTING PROTEIN RPAIN"/>
    <property type="match status" value="1"/>
</dbReference>
<evidence type="ECO:0000256" key="1">
    <source>
        <dbReference type="ARBA" id="ARBA00004123"/>
    </source>
</evidence>
<protein>
    <recommendedName>
        <fullName evidence="12">RPA-interacting protein</fullName>
    </recommendedName>
</protein>
<dbReference type="Pfam" id="PF14766">
    <property type="entry name" value="RPA_interact_N"/>
    <property type="match status" value="1"/>
</dbReference>
<reference evidence="10 11" key="1">
    <citation type="submission" date="2021-07" db="EMBL/GenBank/DDBJ databases">
        <title>The Aristolochia fimbriata genome: insights into angiosperm evolution, floral development and chemical biosynthesis.</title>
        <authorList>
            <person name="Jiao Y."/>
        </authorList>
    </citation>
    <scope>NUCLEOTIDE SEQUENCE [LARGE SCALE GENOMIC DNA]</scope>
    <source>
        <strain evidence="10">IBCAS-2021</strain>
        <tissue evidence="10">Leaf</tissue>
    </source>
</reference>
<accession>A0AAV7DYA7</accession>
<evidence type="ECO:0000256" key="4">
    <source>
        <dbReference type="ARBA" id="ARBA00022833"/>
    </source>
</evidence>
<dbReference type="GO" id="GO:0008270">
    <property type="term" value="F:zinc ion binding"/>
    <property type="evidence" value="ECO:0007669"/>
    <property type="project" value="UniProtKB-KW"/>
</dbReference>
<evidence type="ECO:0000313" key="11">
    <source>
        <dbReference type="Proteomes" id="UP000825729"/>
    </source>
</evidence>
<evidence type="ECO:0000259" key="8">
    <source>
        <dbReference type="Pfam" id="PF14767"/>
    </source>
</evidence>
<dbReference type="Pfam" id="PF14767">
    <property type="entry name" value="RPA_interact_M"/>
    <property type="match status" value="1"/>
</dbReference>
<dbReference type="InterPro" id="IPR028155">
    <property type="entry name" value="RPA_interact_central"/>
</dbReference>
<evidence type="ECO:0000259" key="7">
    <source>
        <dbReference type="Pfam" id="PF14766"/>
    </source>
</evidence>
<dbReference type="GO" id="GO:0005634">
    <property type="term" value="C:nucleus"/>
    <property type="evidence" value="ECO:0007669"/>
    <property type="project" value="UniProtKB-SubCell"/>
</dbReference>
<dbReference type="PANTHER" id="PTHR31742:SF1">
    <property type="entry name" value="RPA-INTERACTING PROTEIN"/>
    <property type="match status" value="1"/>
</dbReference>
<keyword evidence="11" id="KW-1185">Reference proteome</keyword>
<dbReference type="InterPro" id="IPR028158">
    <property type="entry name" value="RPA_interact_N_dom"/>
</dbReference>
<evidence type="ECO:0000256" key="6">
    <source>
        <dbReference type="SAM" id="MobiDB-lite"/>
    </source>
</evidence>
<dbReference type="AlphaFoldDB" id="A0AAV7DYA7"/>
<keyword evidence="3" id="KW-0863">Zinc-finger</keyword>
<evidence type="ECO:0000259" key="9">
    <source>
        <dbReference type="Pfam" id="PF14768"/>
    </source>
</evidence>
<keyword evidence="2" id="KW-0479">Metal-binding</keyword>
<organism evidence="10 11">
    <name type="scientific">Aristolochia fimbriata</name>
    <name type="common">White veined hardy Dutchman's pipe vine</name>
    <dbReference type="NCBI Taxonomy" id="158543"/>
    <lineage>
        <taxon>Eukaryota</taxon>
        <taxon>Viridiplantae</taxon>
        <taxon>Streptophyta</taxon>
        <taxon>Embryophyta</taxon>
        <taxon>Tracheophyta</taxon>
        <taxon>Spermatophyta</taxon>
        <taxon>Magnoliopsida</taxon>
        <taxon>Magnoliidae</taxon>
        <taxon>Piperales</taxon>
        <taxon>Aristolochiaceae</taxon>
        <taxon>Aristolochia</taxon>
    </lineage>
</organism>
<feature type="compositionally biased region" description="Basic and acidic residues" evidence="6">
    <location>
        <begin position="1"/>
        <end position="17"/>
    </location>
</feature>
<evidence type="ECO:0000256" key="5">
    <source>
        <dbReference type="ARBA" id="ARBA00023242"/>
    </source>
</evidence>
<proteinExistence type="predicted"/>
<feature type="region of interest" description="Disordered" evidence="6">
    <location>
        <begin position="1"/>
        <end position="27"/>
    </location>
</feature>
<dbReference type="Pfam" id="PF14768">
    <property type="entry name" value="RPA_interact_C"/>
    <property type="match status" value="1"/>
</dbReference>
<comment type="subcellular location">
    <subcellularLocation>
        <location evidence="1">Nucleus</location>
    </subcellularLocation>
</comment>
<evidence type="ECO:0000256" key="3">
    <source>
        <dbReference type="ARBA" id="ARBA00022771"/>
    </source>
</evidence>
<sequence length="267" mass="31174">MTEFEMGKDEEMDDLRSGRSPLKAAHRPDWKGKLRKKCLERVRANRARLLWKMRRNSSTAEDQKEIMDSEFRTIVSDEMKKIKWSSPNNPLAFPTDDVDDTLWEYDGPNQAHGFTESKFGLFSEELLIEMDKVFHEELKAEAIQRELEVLERVYEEEDTYLAQAVYEQMKLTNEKAEGKDPFWCPICKRGELKQNNLLISCTCCKLLLDIQSDKVNLEFLGIRLAEAHTEHLDRGCHATPKFCLDAKFNITALYMYCHSCDTFEIVL</sequence>
<dbReference type="GO" id="GO:0006606">
    <property type="term" value="P:protein import into nucleus"/>
    <property type="evidence" value="ECO:0007669"/>
    <property type="project" value="TreeGrafter"/>
</dbReference>
<feature type="domain" description="RPA-interacting protein N-terminal" evidence="7">
    <location>
        <begin position="19"/>
        <end position="55"/>
    </location>
</feature>
<dbReference type="InterPro" id="IPR028159">
    <property type="entry name" value="RPA_interact_C_dom"/>
</dbReference>
<gene>
    <name evidence="10" type="ORF">H6P81_017504</name>
</gene>